<dbReference type="InterPro" id="IPR002656">
    <property type="entry name" value="Acyl_transf_3_dom"/>
</dbReference>
<gene>
    <name evidence="4" type="ORF">SAMN05444716_103102</name>
</gene>
<keyword evidence="4" id="KW-0808">Transferase</keyword>
<feature type="transmembrane region" description="Helical" evidence="2">
    <location>
        <begin position="331"/>
        <end position="349"/>
    </location>
</feature>
<feature type="transmembrane region" description="Helical" evidence="2">
    <location>
        <begin position="292"/>
        <end position="311"/>
    </location>
</feature>
<feature type="transmembrane region" description="Helical" evidence="2">
    <location>
        <begin position="12"/>
        <end position="30"/>
    </location>
</feature>
<keyword evidence="2" id="KW-1133">Transmembrane helix</keyword>
<accession>A0A1I6RIJ9</accession>
<dbReference type="AlphaFoldDB" id="A0A1I6RIJ9"/>
<feature type="transmembrane region" description="Helical" evidence="2">
    <location>
        <begin position="185"/>
        <end position="203"/>
    </location>
</feature>
<feature type="transmembrane region" description="Helical" evidence="2">
    <location>
        <begin position="103"/>
        <end position="122"/>
    </location>
</feature>
<feature type="transmembrane region" description="Helical" evidence="2">
    <location>
        <begin position="215"/>
        <end position="235"/>
    </location>
</feature>
<keyword evidence="5" id="KW-1185">Reference proteome</keyword>
<dbReference type="Pfam" id="PF01757">
    <property type="entry name" value="Acyl_transf_3"/>
    <property type="match status" value="1"/>
</dbReference>
<dbReference type="Proteomes" id="UP000198873">
    <property type="component" value="Unassembled WGS sequence"/>
</dbReference>
<organism evidence="4 5">
    <name type="scientific">Streptomyces harbinensis</name>
    <dbReference type="NCBI Taxonomy" id="1176198"/>
    <lineage>
        <taxon>Bacteria</taxon>
        <taxon>Bacillati</taxon>
        <taxon>Actinomycetota</taxon>
        <taxon>Actinomycetes</taxon>
        <taxon>Kitasatosporales</taxon>
        <taxon>Streptomycetaceae</taxon>
        <taxon>Streptomyces</taxon>
    </lineage>
</organism>
<dbReference type="STRING" id="1176198.SAMN05444716_103102"/>
<feature type="transmembrane region" description="Helical" evidence="2">
    <location>
        <begin position="369"/>
        <end position="390"/>
    </location>
</feature>
<dbReference type="EMBL" id="FPAB01000003">
    <property type="protein sequence ID" value="SFS64464.1"/>
    <property type="molecule type" value="Genomic_DNA"/>
</dbReference>
<proteinExistence type="predicted"/>
<keyword evidence="2" id="KW-0472">Membrane</keyword>
<evidence type="ECO:0000313" key="4">
    <source>
        <dbReference type="EMBL" id="SFS64464.1"/>
    </source>
</evidence>
<feature type="transmembrane region" description="Helical" evidence="2">
    <location>
        <begin position="255"/>
        <end position="271"/>
    </location>
</feature>
<keyword evidence="4" id="KW-0012">Acyltransferase</keyword>
<feature type="region of interest" description="Disordered" evidence="1">
    <location>
        <begin position="418"/>
        <end position="440"/>
    </location>
</feature>
<evidence type="ECO:0000256" key="2">
    <source>
        <dbReference type="SAM" id="Phobius"/>
    </source>
</evidence>
<evidence type="ECO:0000313" key="5">
    <source>
        <dbReference type="Proteomes" id="UP000198873"/>
    </source>
</evidence>
<protein>
    <submittedName>
        <fullName evidence="4">Acyltransferase family protein</fullName>
    </submittedName>
</protein>
<dbReference type="GO" id="GO:0016747">
    <property type="term" value="F:acyltransferase activity, transferring groups other than amino-acyl groups"/>
    <property type="evidence" value="ECO:0007669"/>
    <property type="project" value="InterPro"/>
</dbReference>
<evidence type="ECO:0000256" key="1">
    <source>
        <dbReference type="SAM" id="MobiDB-lite"/>
    </source>
</evidence>
<evidence type="ECO:0000259" key="3">
    <source>
        <dbReference type="Pfam" id="PF01757"/>
    </source>
</evidence>
<feature type="domain" description="Acyltransferase 3" evidence="3">
    <location>
        <begin position="9"/>
        <end position="347"/>
    </location>
</feature>
<dbReference type="RefSeq" id="WP_175542947.1">
    <property type="nucleotide sequence ID" value="NZ_FPAB01000003.1"/>
</dbReference>
<feature type="transmembrane region" description="Helical" evidence="2">
    <location>
        <begin position="50"/>
        <end position="71"/>
    </location>
</feature>
<feature type="transmembrane region" description="Helical" evidence="2">
    <location>
        <begin position="161"/>
        <end position="179"/>
    </location>
</feature>
<feature type="transmembrane region" description="Helical" evidence="2">
    <location>
        <begin position="396"/>
        <end position="414"/>
    </location>
</feature>
<keyword evidence="2" id="KW-0812">Transmembrane</keyword>
<name>A0A1I6RIJ9_9ACTN</name>
<feature type="transmembrane region" description="Helical" evidence="2">
    <location>
        <begin position="128"/>
        <end position="149"/>
    </location>
</feature>
<sequence length="440" mass="46783">MNAAPGRNPYADLLRIGAVGFVVTGHWLLTSISDHGGHLHGEDVVSALPWTQWLTLFFQVMPLIFLAGGYANAGSWARHHAAGEPWAGWLADRARRLLVPTTVYVAVAVLAVVVCVAADVPAAIREELFWAAALHLWFLPTYLALLALTPALAAGWRRRRWQLPLAFAVLTAVVDVFVIGPRLPLIGWSNYLWVWGGLYLLGFAWRDGAFTRAGALWLAAAGAALWALLVLPGPFPVSTVGVPGARIQNASPPSIALAAYAAVLIGLLLAAEDPVRRRMRHPRRVTAANAAAMPLYLWHMAPALAVAAVAYPAGLLPFTPIGSGGWWLLRPVWVLICAALLIPLVLALARLPHPPPYPARRAWTTGPRLLLVAALAAACYALAHLALHGFAPGGRLPAVPLLCYAVGTAVLLGVSTAPRTSGVEGHSAARQCPEPGRGVD</sequence>
<reference evidence="5" key="1">
    <citation type="submission" date="2016-10" db="EMBL/GenBank/DDBJ databases">
        <authorList>
            <person name="Varghese N."/>
            <person name="Submissions S."/>
        </authorList>
    </citation>
    <scope>NUCLEOTIDE SEQUENCE [LARGE SCALE GENOMIC DNA]</scope>
    <source>
        <strain evidence="5">CGMCC 4.7047</strain>
    </source>
</reference>